<accession>A0A3M6WH62</accession>
<dbReference type="Pfam" id="PF01490">
    <property type="entry name" value="Aa_trans"/>
    <property type="match status" value="1"/>
</dbReference>
<dbReference type="VEuPathDB" id="FungiDB:BTJ68_13773"/>
<feature type="transmembrane region" description="Helical" evidence="6">
    <location>
        <begin position="386"/>
        <end position="415"/>
    </location>
</feature>
<evidence type="ECO:0000256" key="3">
    <source>
        <dbReference type="ARBA" id="ARBA00022692"/>
    </source>
</evidence>
<comment type="similarity">
    <text evidence="2">Belongs to the amino acid/polyamine transporter 2 family.</text>
</comment>
<name>A0A3M6WH62_HORWE</name>
<evidence type="ECO:0000256" key="4">
    <source>
        <dbReference type="ARBA" id="ARBA00022989"/>
    </source>
</evidence>
<feature type="transmembrane region" description="Helical" evidence="6">
    <location>
        <begin position="278"/>
        <end position="299"/>
    </location>
</feature>
<dbReference type="OrthoDB" id="655540at2759"/>
<evidence type="ECO:0000256" key="5">
    <source>
        <dbReference type="ARBA" id="ARBA00023136"/>
    </source>
</evidence>
<comment type="caution">
    <text evidence="8">The sequence shown here is derived from an EMBL/GenBank/DDBJ whole genome shotgun (WGS) entry which is preliminary data.</text>
</comment>
<evidence type="ECO:0000256" key="2">
    <source>
        <dbReference type="ARBA" id="ARBA00008066"/>
    </source>
</evidence>
<evidence type="ECO:0000313" key="8">
    <source>
        <dbReference type="EMBL" id="RMX77845.1"/>
    </source>
</evidence>
<evidence type="ECO:0000259" key="7">
    <source>
        <dbReference type="Pfam" id="PF01490"/>
    </source>
</evidence>
<dbReference type="Proteomes" id="UP000281245">
    <property type="component" value="Unassembled WGS sequence"/>
</dbReference>
<dbReference type="EMBL" id="QWIJ01000905">
    <property type="protein sequence ID" value="RMX77845.1"/>
    <property type="molecule type" value="Genomic_DNA"/>
</dbReference>
<dbReference type="InterPro" id="IPR013057">
    <property type="entry name" value="AA_transpt_TM"/>
</dbReference>
<feature type="transmembrane region" description="Helical" evidence="6">
    <location>
        <begin position="65"/>
        <end position="88"/>
    </location>
</feature>
<keyword evidence="3 6" id="KW-0812">Transmembrane</keyword>
<organism evidence="8 9">
    <name type="scientific">Hortaea werneckii</name>
    <name type="common">Black yeast</name>
    <name type="synonym">Cladosporium werneckii</name>
    <dbReference type="NCBI Taxonomy" id="91943"/>
    <lineage>
        <taxon>Eukaryota</taxon>
        <taxon>Fungi</taxon>
        <taxon>Dikarya</taxon>
        <taxon>Ascomycota</taxon>
        <taxon>Pezizomycotina</taxon>
        <taxon>Dothideomycetes</taxon>
        <taxon>Dothideomycetidae</taxon>
        <taxon>Mycosphaerellales</taxon>
        <taxon>Teratosphaeriaceae</taxon>
        <taxon>Hortaea</taxon>
    </lineage>
</organism>
<dbReference type="PANTHER" id="PTHR22950:SF8">
    <property type="entry name" value="AMINO ACID TRANSPORTER (EUROFUNG)"/>
    <property type="match status" value="1"/>
</dbReference>
<feature type="domain" description="Amino acid transporter transmembrane" evidence="7">
    <location>
        <begin position="59"/>
        <end position="452"/>
    </location>
</feature>
<feature type="transmembrane region" description="Helical" evidence="6">
    <location>
        <begin position="94"/>
        <end position="114"/>
    </location>
</feature>
<dbReference type="AlphaFoldDB" id="A0A3M6WH62"/>
<feature type="transmembrane region" description="Helical" evidence="6">
    <location>
        <begin position="169"/>
        <end position="190"/>
    </location>
</feature>
<comment type="subcellular location">
    <subcellularLocation>
        <location evidence="1">Membrane</location>
        <topology evidence="1">Multi-pass membrane protein</topology>
    </subcellularLocation>
</comment>
<feature type="transmembrane region" description="Helical" evidence="6">
    <location>
        <begin position="427"/>
        <end position="452"/>
    </location>
</feature>
<feature type="transmembrane region" description="Helical" evidence="6">
    <location>
        <begin position="356"/>
        <end position="380"/>
    </location>
</feature>
<evidence type="ECO:0000313" key="9">
    <source>
        <dbReference type="Proteomes" id="UP000281245"/>
    </source>
</evidence>
<keyword evidence="5 6" id="KW-0472">Membrane</keyword>
<feature type="transmembrane region" description="Helical" evidence="6">
    <location>
        <begin position="197"/>
        <end position="221"/>
    </location>
</feature>
<sequence length="477" mass="51594">MSSPVPRREADRCSENCCVTTTTPHAINQVKNVDPESHILAQQASIEASLTAAEIKFQKLGWKRLTICLIVEAVALGSLSMPAAYATLGMVPGIILTVIMGLIAIFTAYIIGAVKLKYPSISHYHEAVGLIWGKFGKELSGGMLIGLLLMLVGSHVLTGTIAFVNIVDNSGICALVWGVISAFLLFVLALPPTFTEFAILGYIDFASIICAIGITIIATGVETNGGHGVDWQLWPKEGTTFAEAFLALTNIIFAYAFAMNQFSFMDEMHTPKDYVKSVWAIGAIEIVLYTLTGALGYAFVGSKVASPALLSTSKLVSRVAFGIALPVIFISGSINSVVFGRYVLDRTFQHNDDIRLIASARGWCTWVTILSIFTVIAWAIAEAIPFFSALLGIIASLFISGFTMYFPALFWFYLLKKGAWNGNWRNVFWTIANVFVILVGLLTLVGGTYASIVNIIDSFDMGAVGRPYTCSSAQYSS</sequence>
<proteinExistence type="inferred from homology"/>
<evidence type="ECO:0000256" key="6">
    <source>
        <dbReference type="SAM" id="Phobius"/>
    </source>
</evidence>
<gene>
    <name evidence="8" type="ORF">D0869_09562</name>
</gene>
<dbReference type="PANTHER" id="PTHR22950">
    <property type="entry name" value="AMINO ACID TRANSPORTER"/>
    <property type="match status" value="1"/>
</dbReference>
<feature type="transmembrane region" description="Helical" evidence="6">
    <location>
        <begin position="241"/>
        <end position="258"/>
    </location>
</feature>
<dbReference type="GO" id="GO:0015179">
    <property type="term" value="F:L-amino acid transmembrane transporter activity"/>
    <property type="evidence" value="ECO:0007669"/>
    <property type="project" value="TreeGrafter"/>
</dbReference>
<evidence type="ECO:0000256" key="1">
    <source>
        <dbReference type="ARBA" id="ARBA00004141"/>
    </source>
</evidence>
<feature type="transmembrane region" description="Helical" evidence="6">
    <location>
        <begin position="319"/>
        <end position="344"/>
    </location>
</feature>
<feature type="transmembrane region" description="Helical" evidence="6">
    <location>
        <begin position="144"/>
        <end position="163"/>
    </location>
</feature>
<protein>
    <recommendedName>
        <fullName evidence="7">Amino acid transporter transmembrane domain-containing protein</fullName>
    </recommendedName>
</protein>
<dbReference type="GO" id="GO:0016020">
    <property type="term" value="C:membrane"/>
    <property type="evidence" value="ECO:0007669"/>
    <property type="project" value="UniProtKB-SubCell"/>
</dbReference>
<keyword evidence="4 6" id="KW-1133">Transmembrane helix</keyword>
<reference evidence="8 9" key="1">
    <citation type="journal article" date="2018" name="BMC Genomics">
        <title>Genomic evidence for intraspecific hybridization in a clonal and extremely halotolerant yeast.</title>
        <authorList>
            <person name="Gostincar C."/>
            <person name="Stajich J.E."/>
            <person name="Zupancic J."/>
            <person name="Zalar P."/>
            <person name="Gunde-Cimerman N."/>
        </authorList>
    </citation>
    <scope>NUCLEOTIDE SEQUENCE [LARGE SCALE GENOMIC DNA]</scope>
    <source>
        <strain evidence="8 9">EXF-6656</strain>
    </source>
</reference>